<evidence type="ECO:0000313" key="8">
    <source>
        <dbReference type="EMBL" id="AZF72262.1"/>
    </source>
</evidence>
<dbReference type="EMBL" id="CP011055">
    <property type="protein sequence ID" value="AKA72510.1"/>
    <property type="molecule type" value="Genomic_DNA"/>
</dbReference>
<evidence type="ECO:0000313" key="4">
    <source>
        <dbReference type="EMBL" id="AKA75209.1"/>
    </source>
</evidence>
<evidence type="ECO:0000313" key="24">
    <source>
        <dbReference type="Proteomes" id="UP000282269"/>
    </source>
</evidence>
<keyword evidence="1 2" id="KW-0175">Coiled coil</keyword>
<dbReference type="GeneID" id="1453735"/>
<organism evidence="4 14">
    <name type="scientific">Saccharolobus solfataricus</name>
    <name type="common">Sulfolobus solfataricus</name>
    <dbReference type="NCBI Taxonomy" id="2287"/>
    <lineage>
        <taxon>Archaea</taxon>
        <taxon>Thermoproteota</taxon>
        <taxon>Thermoprotei</taxon>
        <taxon>Sulfolobales</taxon>
        <taxon>Sulfolobaceae</taxon>
        <taxon>Saccharolobus</taxon>
    </lineage>
</organism>
<dbReference type="EMBL" id="CP011056">
    <property type="protein sequence ID" value="AKA75209.1"/>
    <property type="molecule type" value="Genomic_DNA"/>
</dbReference>
<name>A0A0E3MEX0_SACSO</name>
<dbReference type="GeneID" id="44127974"/>
<dbReference type="EMBL" id="CP011057">
    <property type="protein sequence ID" value="AKA77902.1"/>
    <property type="molecule type" value="Genomic_DNA"/>
</dbReference>
<reference evidence="4" key="5">
    <citation type="submission" date="2018-10" db="EMBL/GenBank/DDBJ databases">
        <authorList>
            <person name="McCarthy S."/>
            <person name="Gradnigo J."/>
            <person name="Johnson T."/>
            <person name="Payne S."/>
            <person name="Lipzen A."/>
            <person name="Schackwitz W."/>
            <person name="Martin J."/>
            <person name="Moriyama E."/>
            <person name="Blum P."/>
        </authorList>
    </citation>
    <scope>NUCLEOTIDE SEQUENCE</scope>
    <source>
        <strain evidence="3">SARC-B</strain>
        <strain evidence="4">SARC-C</strain>
        <strain evidence="5">SULA</strain>
    </source>
</reference>
<evidence type="ECO:0000313" key="7">
    <source>
        <dbReference type="EMBL" id="AZF69642.1"/>
    </source>
</evidence>
<evidence type="ECO:0000313" key="22">
    <source>
        <dbReference type="Proteomes" id="UP000275843"/>
    </source>
</evidence>
<evidence type="ECO:0000256" key="2">
    <source>
        <dbReference type="SAM" id="Coils"/>
    </source>
</evidence>
<dbReference type="NCBIfam" id="NF045487">
    <property type="entry name" value="ASRP"/>
    <property type="match status" value="1"/>
</dbReference>
<evidence type="ECO:0000313" key="21">
    <source>
        <dbReference type="Proteomes" id="UP000273443"/>
    </source>
</evidence>
<dbReference type="Proteomes" id="UP000033085">
    <property type="component" value="Chromosome"/>
</dbReference>
<dbReference type="KEGG" id="ssof:SULC_0055"/>
<reference evidence="14 15" key="1">
    <citation type="journal article" date="2015" name="Genome Announc.">
        <title>Complete Genome Sequence of Sulfolobus solfataricus Strain 98/2 and Evolved Derivatives.</title>
        <authorList>
            <person name="McCarthy S."/>
            <person name="Gradnigo J."/>
            <person name="Johnson T."/>
            <person name="Payne S."/>
            <person name="Lipzen A."/>
            <person name="Martin J."/>
            <person name="Schackwitz W."/>
            <person name="Moriyama E."/>
            <person name="Blum P."/>
        </authorList>
    </citation>
    <scope>NUCLEOTIDE SEQUENCE [LARGE SCALE GENOMIC DNA]</scope>
    <source>
        <strain evidence="14">98/2 SULC</strain>
        <strain evidence="3">SARC-B</strain>
        <strain evidence="4">SARC-C</strain>
        <strain evidence="5 16">SULA</strain>
        <strain evidence="15">SULB</strain>
    </source>
</reference>
<evidence type="ECO:0000313" key="14">
    <source>
        <dbReference type="Proteomes" id="UP000033057"/>
    </source>
</evidence>
<dbReference type="EMBL" id="CP033241">
    <property type="protein sequence ID" value="AZF82704.1"/>
    <property type="molecule type" value="Genomic_DNA"/>
</dbReference>
<dbReference type="KEGG" id="ssol:SULB_0056"/>
<reference evidence="13" key="2">
    <citation type="submission" date="2016-04" db="EMBL/GenBank/DDBJ databases">
        <authorList>
            <person name="Evans L.H."/>
            <person name="Alamgir A."/>
            <person name="Owens N."/>
            <person name="Weber N.D."/>
            <person name="Virtaneva K."/>
            <person name="Barbian K."/>
            <person name="Babar A."/>
            <person name="Rosenke K."/>
        </authorList>
    </citation>
    <scope>NUCLEOTIDE SEQUENCE</scope>
    <source>
        <strain evidence="13">P1</strain>
    </source>
</reference>
<dbReference type="Proteomes" id="UP000269431">
    <property type="component" value="Chromosome"/>
</dbReference>
<dbReference type="Proteomes" id="UP000267993">
    <property type="component" value="Chromosome"/>
</dbReference>
<dbReference type="Proteomes" id="UP000278715">
    <property type="component" value="Chromosome"/>
</dbReference>
<dbReference type="InterPro" id="IPR027417">
    <property type="entry name" value="P-loop_NTPase"/>
</dbReference>
<dbReference type="Proteomes" id="UP000033057">
    <property type="component" value="Chromosome"/>
</dbReference>
<evidence type="ECO:0000313" key="15">
    <source>
        <dbReference type="Proteomes" id="UP000033085"/>
    </source>
</evidence>
<evidence type="ECO:0000313" key="23">
    <source>
        <dbReference type="Proteomes" id="UP000278715"/>
    </source>
</evidence>
<dbReference type="OrthoDB" id="36891at2157"/>
<dbReference type="EMBL" id="CP033237">
    <property type="protein sequence ID" value="AZF72262.1"/>
    <property type="molecule type" value="Genomic_DNA"/>
</dbReference>
<reference evidence="18 19" key="4">
    <citation type="journal article" date="2018" name="Proc. Natl. Acad. Sci. U.S.A.">
        <title>Nonmutational mechanism of inheritance in the Archaeon Sulfolobus solfataricus.</title>
        <authorList>
            <person name="Payne S."/>
            <person name="McCarthy S."/>
            <person name="Johnson T."/>
            <person name="North E."/>
            <person name="Blum P."/>
        </authorList>
    </citation>
    <scope>NUCLEOTIDE SEQUENCE [LARGE SCALE GENOMIC DNA]</scope>
    <source>
        <strain evidence="7 18">SARC-H</strain>
        <strain evidence="8 22">SARC-I</strain>
        <strain evidence="10 23">SARC-N</strain>
        <strain evidence="11 24">SARC-O</strain>
        <strain evidence="12 19">SUL120</strain>
        <strain evidence="6 20">SULG</strain>
        <strain evidence="9 21">SULM</strain>
    </source>
</reference>
<dbReference type="EMBL" id="CP033238">
    <property type="protein sequence ID" value="AZF74882.1"/>
    <property type="molecule type" value="Genomic_DNA"/>
</dbReference>
<dbReference type="EMBL" id="CP033239">
    <property type="protein sequence ID" value="AZF77490.1"/>
    <property type="molecule type" value="Genomic_DNA"/>
</dbReference>
<feature type="coiled-coil region" evidence="2">
    <location>
        <begin position="323"/>
        <end position="481"/>
    </location>
</feature>
<sequence length="587" mass="68437">MKVRVFNIGGITQEYSLELEKGVTSYEAPNAYGKTSLVRSLISLLTSSIKAEDLLNVFADSGYVEAELDNKLYYRRIKRIRNGLGEEKNLIMDDDRALLLTYFSPENRLVTQILSGDGNVEWFISTTSKINEIKAKKEELQKLLTAEINARDELQKKYNNIREIQAKIRAIDEEIDKLEKERESSSNIVAKTTYTITLTRQNKINEILNKIKVKKDELANLEFALKKIEEEIQNKESKVSPDIKTQLEKEMEEINEKLKLKTNDRSELEIELKVLERVLEEVNESDRHHLDTCNVCGSKVDPSIWKERAEIISRELRDKTSLLDSLRNDIIGLQKRKEEIDLRLKELQTLENEIAKLKAKKEELINRIGSVKFQIDDLERQRRETEERFSKSESLSGAIATNDDSASILKRIEELRKKREEYEYELQLLGIPSSILEELKEKEEHIEQLQKKVDELQVEYIRRLTKAREEFNRIANQLLKRFEFDMDAEIDGNYRLIVKRKGAIIDIKKLSSSERTTLALILVLSALRAYFKTPYFIIDESAMTFDQKRFNRLLEYLTEIADYVIVTRSSENTEIKTLPPKQIELSS</sequence>
<evidence type="ECO:0000313" key="10">
    <source>
        <dbReference type="EMBL" id="AZF77490.1"/>
    </source>
</evidence>
<proteinExistence type="predicted"/>
<evidence type="ECO:0000313" key="18">
    <source>
        <dbReference type="Proteomes" id="UP000267993"/>
    </source>
</evidence>
<dbReference type="Proteomes" id="UP000076770">
    <property type="component" value="Chromosome i"/>
</dbReference>
<evidence type="ECO:0000313" key="17">
    <source>
        <dbReference type="Proteomes" id="UP000076770"/>
    </source>
</evidence>
<evidence type="ECO:0000313" key="13">
    <source>
        <dbReference type="EMBL" id="SAI85936.1"/>
    </source>
</evidence>
<evidence type="ECO:0000313" key="20">
    <source>
        <dbReference type="Proteomes" id="UP000273194"/>
    </source>
</evidence>
<evidence type="ECO:0000313" key="11">
    <source>
        <dbReference type="EMBL" id="AZF80096.1"/>
    </source>
</evidence>
<dbReference type="PANTHER" id="PTHR32114:SF2">
    <property type="entry name" value="ABC TRANSPORTER ABCH.3"/>
    <property type="match status" value="1"/>
</dbReference>
<evidence type="ECO:0000313" key="5">
    <source>
        <dbReference type="EMBL" id="AKA77902.1"/>
    </source>
</evidence>
<dbReference type="Gene3D" id="1.10.287.510">
    <property type="entry name" value="Helix hairpin bin"/>
    <property type="match status" value="1"/>
</dbReference>
<evidence type="ECO:0000313" key="3">
    <source>
        <dbReference type="EMBL" id="AKA72510.1"/>
    </source>
</evidence>
<dbReference type="Proteomes" id="UP000273194">
    <property type="component" value="Chromosome"/>
</dbReference>
<evidence type="ECO:0000313" key="9">
    <source>
        <dbReference type="EMBL" id="AZF74882.1"/>
    </source>
</evidence>
<dbReference type="SMR" id="A0A0E3MEX0"/>
<reference evidence="17" key="3">
    <citation type="submission" date="2016-04" db="EMBL/GenBank/DDBJ databases">
        <authorList>
            <person name="Shah S.A."/>
            <person name="Garrett R.A."/>
        </authorList>
    </citation>
    <scope>NUCLEOTIDE SEQUENCE [LARGE SCALE GENOMIC DNA]</scope>
    <source>
        <strain evidence="17">ATCC 35091 / DSM 1616 / JCM 8930 / NBRC 15331 / P1</strain>
    </source>
</reference>
<dbReference type="Gene3D" id="3.40.50.300">
    <property type="entry name" value="P-loop containing nucleotide triphosphate hydrolases"/>
    <property type="match status" value="2"/>
</dbReference>
<evidence type="ECO:0000313" key="6">
    <source>
        <dbReference type="EMBL" id="AZF67022.1"/>
    </source>
</evidence>
<dbReference type="RefSeq" id="WP_009992029.1">
    <property type="nucleotide sequence ID" value="NZ_CP011055.2"/>
</dbReference>
<feature type="coiled-coil region" evidence="2">
    <location>
        <begin position="130"/>
        <end position="285"/>
    </location>
</feature>
<dbReference type="Proteomes" id="UP000282269">
    <property type="component" value="Chromosome"/>
</dbReference>
<dbReference type="AlphaFoldDB" id="A0A0E3MEX0"/>
<dbReference type="PANTHER" id="PTHR32114">
    <property type="entry name" value="ABC TRANSPORTER ABCH.3"/>
    <property type="match status" value="1"/>
</dbReference>
<protein>
    <submittedName>
        <fullName evidence="4">Uncharacterized protein</fullName>
    </submittedName>
</protein>
<dbReference type="Proteomes" id="UP000275843">
    <property type="component" value="Chromosome"/>
</dbReference>
<dbReference type="KEGG" id="ssoa:SULA_0055"/>
<dbReference type="EMBL" id="LT549890">
    <property type="protein sequence ID" value="SAI85936.1"/>
    <property type="molecule type" value="Genomic_DNA"/>
</dbReference>
<dbReference type="EMBL" id="CP033235">
    <property type="protein sequence ID" value="AZF67022.1"/>
    <property type="molecule type" value="Genomic_DNA"/>
</dbReference>
<dbReference type="OMA" id="IWIERRE"/>
<dbReference type="SUPFAM" id="SSF52540">
    <property type="entry name" value="P-loop containing nucleoside triphosphate hydrolases"/>
    <property type="match status" value="1"/>
</dbReference>
<accession>A0A0E3MEX0</accession>
<evidence type="ECO:0000313" key="12">
    <source>
        <dbReference type="EMBL" id="AZF82704.1"/>
    </source>
</evidence>
<gene>
    <name evidence="13" type="ORF">SSOP1_2382</name>
    <name evidence="5" type="ORF">SULA_0055</name>
    <name evidence="3" type="ORF">SULB_0056</name>
    <name evidence="4" type="ORF">SULC_0055</name>
    <name evidence="6" type="ORF">SULG_00280</name>
    <name evidence="7" type="ORF">SULH_00280</name>
    <name evidence="8" type="ORF">SULI_00280</name>
    <name evidence="9" type="ORF">SULM_00280</name>
    <name evidence="10" type="ORF">SULN_00280</name>
    <name evidence="11" type="ORF">SULO_00280</name>
    <name evidence="12" type="ORF">SULZ_00280</name>
</gene>
<evidence type="ECO:0000313" key="19">
    <source>
        <dbReference type="Proteomes" id="UP000269431"/>
    </source>
</evidence>
<evidence type="ECO:0000313" key="16">
    <source>
        <dbReference type="Proteomes" id="UP000033106"/>
    </source>
</evidence>
<dbReference type="Proteomes" id="UP000273443">
    <property type="component" value="Chromosome"/>
</dbReference>
<dbReference type="PATRIC" id="fig|2287.6.peg.57"/>
<dbReference type="Proteomes" id="UP000033106">
    <property type="component" value="Chromosome"/>
</dbReference>
<dbReference type="EMBL" id="CP033236">
    <property type="protein sequence ID" value="AZF69642.1"/>
    <property type="molecule type" value="Genomic_DNA"/>
</dbReference>
<dbReference type="EMBL" id="CP033240">
    <property type="protein sequence ID" value="AZF80096.1"/>
    <property type="molecule type" value="Genomic_DNA"/>
</dbReference>
<evidence type="ECO:0000256" key="1">
    <source>
        <dbReference type="ARBA" id="ARBA00023054"/>
    </source>
</evidence>